<dbReference type="FunFam" id="2.60.40.10:FF:000112">
    <property type="entry name" value="Titin a"/>
    <property type="match status" value="1"/>
</dbReference>
<name>A0A3Q3NCH7_9LABR</name>
<keyword evidence="1" id="KW-0393">Immunoglobulin domain</keyword>
<dbReference type="SMART" id="SM00060">
    <property type="entry name" value="FN3"/>
    <property type="match status" value="1"/>
</dbReference>
<evidence type="ECO:0000313" key="3">
    <source>
        <dbReference type="Ensembl" id="ENSLBEP00000031890.1"/>
    </source>
</evidence>
<dbReference type="SUPFAM" id="SSF49265">
    <property type="entry name" value="Fibronectin type III"/>
    <property type="match status" value="1"/>
</dbReference>
<evidence type="ECO:0000256" key="1">
    <source>
        <dbReference type="ARBA" id="ARBA00023319"/>
    </source>
</evidence>
<feature type="domain" description="Fibronectin type-III" evidence="2">
    <location>
        <begin position="13"/>
        <end position="106"/>
    </location>
</feature>
<dbReference type="Pfam" id="PF00041">
    <property type="entry name" value="fn3"/>
    <property type="match status" value="1"/>
</dbReference>
<dbReference type="PRINTS" id="PR00014">
    <property type="entry name" value="FNTYPEIII"/>
</dbReference>
<dbReference type="PANTHER" id="PTHR14340">
    <property type="entry name" value="MICROFIBRIL-ASSOCIATED GLYCOPROTEIN 3"/>
    <property type="match status" value="1"/>
</dbReference>
<proteinExistence type="predicted"/>
<dbReference type="GO" id="GO:0045214">
    <property type="term" value="P:sarcomere organization"/>
    <property type="evidence" value="ECO:0007669"/>
    <property type="project" value="TreeGrafter"/>
</dbReference>
<dbReference type="InterPro" id="IPR036116">
    <property type="entry name" value="FN3_sf"/>
</dbReference>
<dbReference type="Gene3D" id="2.60.40.10">
    <property type="entry name" value="Immunoglobulins"/>
    <property type="match status" value="1"/>
</dbReference>
<reference evidence="3" key="2">
    <citation type="submission" date="2025-09" db="UniProtKB">
        <authorList>
            <consortium name="Ensembl"/>
        </authorList>
    </citation>
    <scope>IDENTIFICATION</scope>
</reference>
<evidence type="ECO:0000313" key="4">
    <source>
        <dbReference type="Proteomes" id="UP000261660"/>
    </source>
</evidence>
<dbReference type="GO" id="GO:0048738">
    <property type="term" value="P:cardiac muscle tissue development"/>
    <property type="evidence" value="ECO:0007669"/>
    <property type="project" value="TreeGrafter"/>
</dbReference>
<keyword evidence="4" id="KW-1185">Reference proteome</keyword>
<organism evidence="3 4">
    <name type="scientific">Labrus bergylta</name>
    <name type="common">ballan wrasse</name>
    <dbReference type="NCBI Taxonomy" id="56723"/>
    <lineage>
        <taxon>Eukaryota</taxon>
        <taxon>Metazoa</taxon>
        <taxon>Chordata</taxon>
        <taxon>Craniata</taxon>
        <taxon>Vertebrata</taxon>
        <taxon>Euteleostomi</taxon>
        <taxon>Actinopterygii</taxon>
        <taxon>Neopterygii</taxon>
        <taxon>Teleostei</taxon>
        <taxon>Neoteleostei</taxon>
        <taxon>Acanthomorphata</taxon>
        <taxon>Eupercaria</taxon>
        <taxon>Labriformes</taxon>
        <taxon>Labridae</taxon>
        <taxon>Labrus</taxon>
    </lineage>
</organism>
<dbReference type="GeneTree" id="ENSGT01110000267173"/>
<dbReference type="CDD" id="cd00063">
    <property type="entry name" value="FN3"/>
    <property type="match status" value="1"/>
</dbReference>
<dbReference type="GO" id="GO:0031430">
    <property type="term" value="C:M band"/>
    <property type="evidence" value="ECO:0007669"/>
    <property type="project" value="TreeGrafter"/>
</dbReference>
<dbReference type="GO" id="GO:0008307">
    <property type="term" value="F:structural constituent of muscle"/>
    <property type="evidence" value="ECO:0007669"/>
    <property type="project" value="TreeGrafter"/>
</dbReference>
<dbReference type="Ensembl" id="ENSLBET00000033329.1">
    <property type="protein sequence ID" value="ENSLBEP00000031890.1"/>
    <property type="gene ID" value="ENSLBEG00000024076.1"/>
</dbReference>
<reference evidence="3" key="1">
    <citation type="submission" date="2025-08" db="UniProtKB">
        <authorList>
            <consortium name="Ensembl"/>
        </authorList>
    </citation>
    <scope>IDENTIFICATION</scope>
</reference>
<dbReference type="AlphaFoldDB" id="A0A3Q3NCH7"/>
<dbReference type="PROSITE" id="PS50853">
    <property type="entry name" value="FN3"/>
    <property type="match status" value="1"/>
</dbReference>
<dbReference type="STRING" id="56723.ENSLBEP00000031890"/>
<dbReference type="InParanoid" id="A0A3Q3NCH7"/>
<dbReference type="PANTHER" id="PTHR14340:SF13">
    <property type="entry name" value="TITIN"/>
    <property type="match status" value="1"/>
</dbReference>
<dbReference type="InterPro" id="IPR003961">
    <property type="entry name" value="FN3_dom"/>
</dbReference>
<accession>A0A3Q3NCH7</accession>
<dbReference type="InterPro" id="IPR013783">
    <property type="entry name" value="Ig-like_fold"/>
</dbReference>
<sequence length="157" mass="17159">MSEPVIATEEPAPPKRLDVVDTSSSSAFLVWLKPEHDGGSRIRGYIVEFRAKGSDRWVVGGESKSMKMLVDGLIENTEYDFRVKAKNDAGISEPQGTFGSVVIKEPRIEPTADLSSPCTTVAQTSPAMWWRSLRGTLSSGIAPPPRPSRQTSMWPLA</sequence>
<evidence type="ECO:0000259" key="2">
    <source>
        <dbReference type="PROSITE" id="PS50853"/>
    </source>
</evidence>
<dbReference type="Proteomes" id="UP000261660">
    <property type="component" value="Unplaced"/>
</dbReference>
<protein>
    <recommendedName>
        <fullName evidence="2">Fibronectin type-III domain-containing protein</fullName>
    </recommendedName>
</protein>